<feature type="transmembrane region" description="Helical" evidence="5">
    <location>
        <begin position="458"/>
        <end position="489"/>
    </location>
</feature>
<dbReference type="SUPFAM" id="SSF52091">
    <property type="entry name" value="SpoIIaa-like"/>
    <property type="match status" value="1"/>
</dbReference>
<sequence>MKPRAIKKIRHNNRSVLAHFIIALTNTNDKNSLEQGSGARRVSKRRAKGSNKIHFGRYIPIVKWLPKYSKYQAVGDAIAGFTIGLTMIPQSIAYAALAGQSAQFGLYSSFLGGFLYAVFGTVKEVSIGPTSLMSLLTLEFTRDTNMDFVVLLTFLAGCIEFVMGLLDLGFLVDFISLPVTSGFTSATAVIIIGSQLKGLFGLKFQSKHFVDQITKIVTGLKDMRLGDTCLGTSCIVVLLILRKLKDVKVKSSETSRLRAFLAKSLWFVSVARNAIIVLLCSVLSYYFHQRGQMPFVLSGQVRSGLPSFSLPNFTTSINNQTYGFFDMCSHMGSGIVVLPMVSVLANVAIAKVFATGSISASQEMRTLGLCNLMGSCVSSLPTCGAFTRSAVSSASGIQTPLAGVYSGLMAILALSYLTPYFYFIPKATLSAVLICAVVFLFDWRIFQPLWKGSKKDAVATLGTFVVCCVFTVEAGLMLGIVSNIVYLLYLSARPAIKVTECTANLEHKYLLVQPDVGLFFPAVDFLSQKMVEIAEERAPGNMPLVLDCQRFRGVDYTAVKGLEKLAKDFEKSRRTLWFLNLNVKIVKSIRKLGDLDNLKILKSEADIITIFCEIGTLYKIRISYSG</sequence>
<dbReference type="PROSITE" id="PS01130">
    <property type="entry name" value="SLC26A"/>
    <property type="match status" value="1"/>
</dbReference>
<dbReference type="InterPro" id="IPR011547">
    <property type="entry name" value="SLC26A/SulP_dom"/>
</dbReference>
<dbReference type="CDD" id="cd07042">
    <property type="entry name" value="STAS_SulP_like_sulfate_transporter"/>
    <property type="match status" value="1"/>
</dbReference>
<protein>
    <recommendedName>
        <fullName evidence="6">STAS domain-containing protein</fullName>
    </recommendedName>
</protein>
<evidence type="ECO:0000256" key="1">
    <source>
        <dbReference type="ARBA" id="ARBA00004141"/>
    </source>
</evidence>
<dbReference type="GO" id="GO:0016020">
    <property type="term" value="C:membrane"/>
    <property type="evidence" value="ECO:0007669"/>
    <property type="project" value="UniProtKB-SubCell"/>
</dbReference>
<gene>
    <name evidence="7" type="ORF">TBRA_LOCUS8684</name>
</gene>
<evidence type="ECO:0000256" key="3">
    <source>
        <dbReference type="ARBA" id="ARBA00022989"/>
    </source>
</evidence>
<evidence type="ECO:0000259" key="6">
    <source>
        <dbReference type="PROSITE" id="PS50801"/>
    </source>
</evidence>
<dbReference type="EMBL" id="CADCXV010000829">
    <property type="protein sequence ID" value="CAB0036837.1"/>
    <property type="molecule type" value="Genomic_DNA"/>
</dbReference>
<dbReference type="InterPro" id="IPR001902">
    <property type="entry name" value="SLC26A/SulP_fam"/>
</dbReference>
<keyword evidence="8" id="KW-1185">Reference proteome</keyword>
<dbReference type="InterPro" id="IPR002645">
    <property type="entry name" value="STAS_dom"/>
</dbReference>
<feature type="transmembrane region" description="Helical" evidence="5">
    <location>
        <begin position="77"/>
        <end position="98"/>
    </location>
</feature>
<dbReference type="InterPro" id="IPR036513">
    <property type="entry name" value="STAS_dom_sf"/>
</dbReference>
<feature type="transmembrane region" description="Helical" evidence="5">
    <location>
        <begin position="264"/>
        <end position="287"/>
    </location>
</feature>
<dbReference type="PROSITE" id="PS50801">
    <property type="entry name" value="STAS"/>
    <property type="match status" value="1"/>
</dbReference>
<feature type="transmembrane region" description="Helical" evidence="5">
    <location>
        <begin position="148"/>
        <end position="171"/>
    </location>
</feature>
<feature type="transmembrane region" description="Helical" evidence="5">
    <location>
        <begin position="335"/>
        <end position="354"/>
    </location>
</feature>
<keyword evidence="4 5" id="KW-0472">Membrane</keyword>
<dbReference type="PANTHER" id="PTHR11814">
    <property type="entry name" value="SULFATE TRANSPORTER"/>
    <property type="match status" value="1"/>
</dbReference>
<organism evidence="7 8">
    <name type="scientific">Trichogramma brassicae</name>
    <dbReference type="NCBI Taxonomy" id="86971"/>
    <lineage>
        <taxon>Eukaryota</taxon>
        <taxon>Metazoa</taxon>
        <taxon>Ecdysozoa</taxon>
        <taxon>Arthropoda</taxon>
        <taxon>Hexapoda</taxon>
        <taxon>Insecta</taxon>
        <taxon>Pterygota</taxon>
        <taxon>Neoptera</taxon>
        <taxon>Endopterygota</taxon>
        <taxon>Hymenoptera</taxon>
        <taxon>Apocrita</taxon>
        <taxon>Proctotrupomorpha</taxon>
        <taxon>Chalcidoidea</taxon>
        <taxon>Trichogrammatidae</taxon>
        <taxon>Trichogramma</taxon>
    </lineage>
</organism>
<feature type="transmembrane region" description="Helical" evidence="5">
    <location>
        <begin position="366"/>
        <end position="387"/>
    </location>
</feature>
<dbReference type="Gene3D" id="3.30.750.24">
    <property type="entry name" value="STAS domain"/>
    <property type="match status" value="1"/>
</dbReference>
<name>A0A6H5IJW0_9HYME</name>
<dbReference type="AlphaFoldDB" id="A0A6H5IJW0"/>
<dbReference type="GO" id="GO:0008271">
    <property type="term" value="F:secondary active sulfate transmembrane transporter activity"/>
    <property type="evidence" value="ECO:0007669"/>
    <property type="project" value="InterPro"/>
</dbReference>
<comment type="subcellular location">
    <subcellularLocation>
        <location evidence="1">Membrane</location>
        <topology evidence="1">Multi-pass membrane protein</topology>
    </subcellularLocation>
</comment>
<keyword evidence="2 5" id="KW-0812">Transmembrane</keyword>
<feature type="transmembrane region" description="Helical" evidence="5">
    <location>
        <begin position="104"/>
        <end position="127"/>
    </location>
</feature>
<feature type="transmembrane region" description="Helical" evidence="5">
    <location>
        <begin position="183"/>
        <end position="204"/>
    </location>
</feature>
<evidence type="ECO:0000256" key="4">
    <source>
        <dbReference type="ARBA" id="ARBA00023136"/>
    </source>
</evidence>
<evidence type="ECO:0000256" key="5">
    <source>
        <dbReference type="SAM" id="Phobius"/>
    </source>
</evidence>
<evidence type="ECO:0000313" key="7">
    <source>
        <dbReference type="EMBL" id="CAB0036837.1"/>
    </source>
</evidence>
<evidence type="ECO:0000313" key="8">
    <source>
        <dbReference type="Proteomes" id="UP000479190"/>
    </source>
</evidence>
<dbReference type="Pfam" id="PF00916">
    <property type="entry name" value="Sulfate_transp"/>
    <property type="match status" value="1"/>
</dbReference>
<keyword evidence="3 5" id="KW-1133">Transmembrane helix</keyword>
<evidence type="ECO:0000256" key="2">
    <source>
        <dbReference type="ARBA" id="ARBA00022692"/>
    </source>
</evidence>
<reference evidence="7 8" key="1">
    <citation type="submission" date="2020-02" db="EMBL/GenBank/DDBJ databases">
        <authorList>
            <person name="Ferguson B K."/>
        </authorList>
    </citation>
    <scope>NUCLEOTIDE SEQUENCE [LARGE SCALE GENOMIC DNA]</scope>
</reference>
<dbReference type="Pfam" id="PF01740">
    <property type="entry name" value="STAS"/>
    <property type="match status" value="1"/>
</dbReference>
<accession>A0A6H5IJW0</accession>
<dbReference type="Proteomes" id="UP000479190">
    <property type="component" value="Unassembled WGS sequence"/>
</dbReference>
<feature type="domain" description="STAS" evidence="6">
    <location>
        <begin position="518"/>
        <end position="611"/>
    </location>
</feature>
<dbReference type="InterPro" id="IPR018045">
    <property type="entry name" value="S04_transporter_CS"/>
</dbReference>
<proteinExistence type="predicted"/>
<feature type="transmembrane region" description="Helical" evidence="5">
    <location>
        <begin position="428"/>
        <end position="446"/>
    </location>
</feature>
<dbReference type="OrthoDB" id="288203at2759"/>
<feature type="transmembrane region" description="Helical" evidence="5">
    <location>
        <begin position="399"/>
        <end position="422"/>
    </location>
</feature>